<comment type="caution">
    <text evidence="1">The sequence shown here is derived from an EMBL/GenBank/DDBJ whole genome shotgun (WGS) entry which is preliminary data.</text>
</comment>
<dbReference type="AlphaFoldDB" id="A0A482VCZ2"/>
<accession>A0A482VCZ2</accession>
<name>A0A482VCZ2_ASBVE</name>
<evidence type="ECO:0000313" key="1">
    <source>
        <dbReference type="EMBL" id="RZB41621.1"/>
    </source>
</evidence>
<protein>
    <submittedName>
        <fullName evidence="1">Uncharacterized protein</fullName>
    </submittedName>
</protein>
<gene>
    <name evidence="1" type="ORF">BDFB_007600</name>
</gene>
<dbReference type="EMBL" id="QDEB01112701">
    <property type="protein sequence ID" value="RZB41621.1"/>
    <property type="molecule type" value="Genomic_DNA"/>
</dbReference>
<dbReference type="Proteomes" id="UP000292052">
    <property type="component" value="Unassembled WGS sequence"/>
</dbReference>
<organism evidence="1 2">
    <name type="scientific">Asbolus verrucosus</name>
    <name type="common">Desert ironclad beetle</name>
    <dbReference type="NCBI Taxonomy" id="1661398"/>
    <lineage>
        <taxon>Eukaryota</taxon>
        <taxon>Metazoa</taxon>
        <taxon>Ecdysozoa</taxon>
        <taxon>Arthropoda</taxon>
        <taxon>Hexapoda</taxon>
        <taxon>Insecta</taxon>
        <taxon>Pterygota</taxon>
        <taxon>Neoptera</taxon>
        <taxon>Endopterygota</taxon>
        <taxon>Coleoptera</taxon>
        <taxon>Polyphaga</taxon>
        <taxon>Cucujiformia</taxon>
        <taxon>Tenebrionidae</taxon>
        <taxon>Pimeliinae</taxon>
        <taxon>Asbolus</taxon>
    </lineage>
</organism>
<evidence type="ECO:0000313" key="2">
    <source>
        <dbReference type="Proteomes" id="UP000292052"/>
    </source>
</evidence>
<keyword evidence="2" id="KW-1185">Reference proteome</keyword>
<sequence>MCMFKRIPLLLLTFRNQKKCKQIYNKRGIMKHRPDFKEKLSAGNEEVHRRLDR</sequence>
<reference evidence="1 2" key="1">
    <citation type="submission" date="2017-03" db="EMBL/GenBank/DDBJ databases">
        <title>Genome of the blue death feigning beetle - Asbolus verrucosus.</title>
        <authorList>
            <person name="Rider S.D."/>
        </authorList>
    </citation>
    <scope>NUCLEOTIDE SEQUENCE [LARGE SCALE GENOMIC DNA]</scope>
    <source>
        <strain evidence="1">Butters</strain>
        <tissue evidence="1">Head and leg muscle</tissue>
    </source>
</reference>
<proteinExistence type="predicted"/>